<accession>A0A4R3ZPD3</accession>
<dbReference type="GO" id="GO:0016887">
    <property type="term" value="F:ATP hydrolysis activity"/>
    <property type="evidence" value="ECO:0007669"/>
    <property type="project" value="InterPro"/>
</dbReference>
<feature type="transmembrane region" description="Helical" evidence="7">
    <location>
        <begin position="252"/>
        <end position="279"/>
    </location>
</feature>
<dbReference type="GO" id="GO:0005524">
    <property type="term" value="F:ATP binding"/>
    <property type="evidence" value="ECO:0007669"/>
    <property type="project" value="InterPro"/>
</dbReference>
<evidence type="ECO:0000256" key="2">
    <source>
        <dbReference type="ARBA" id="ARBA00006024"/>
    </source>
</evidence>
<dbReference type="PANTHER" id="PTHR48085">
    <property type="entry name" value="CADMIUM/ZINC-TRANSPORTING ATPASE HMA2-RELATED"/>
    <property type="match status" value="1"/>
</dbReference>
<evidence type="ECO:0000313" key="8">
    <source>
        <dbReference type="EMBL" id="TCW21150.1"/>
    </source>
</evidence>
<comment type="caution">
    <text evidence="8">The sequence shown here is derived from an EMBL/GenBank/DDBJ whole genome shotgun (WGS) entry which is preliminary data.</text>
</comment>
<dbReference type="InterPro" id="IPR023214">
    <property type="entry name" value="HAD_sf"/>
</dbReference>
<organism evidence="8 9">
    <name type="scientific">Dietzia cinnamea</name>
    <dbReference type="NCBI Taxonomy" id="321318"/>
    <lineage>
        <taxon>Bacteria</taxon>
        <taxon>Bacillati</taxon>
        <taxon>Actinomycetota</taxon>
        <taxon>Actinomycetes</taxon>
        <taxon>Mycobacteriales</taxon>
        <taxon>Dietziaceae</taxon>
        <taxon>Dietzia</taxon>
    </lineage>
</organism>
<name>A0A4R3ZPD3_9ACTN</name>
<dbReference type="GO" id="GO:0015086">
    <property type="term" value="F:cadmium ion transmembrane transporter activity"/>
    <property type="evidence" value="ECO:0007669"/>
    <property type="project" value="TreeGrafter"/>
</dbReference>
<protein>
    <submittedName>
        <fullName evidence="8">P-type E1-E2 ATPase</fullName>
    </submittedName>
</protein>
<dbReference type="InterPro" id="IPR001757">
    <property type="entry name" value="P_typ_ATPase"/>
</dbReference>
<keyword evidence="5 7" id="KW-0472">Membrane</keyword>
<dbReference type="NCBIfam" id="TIGR01494">
    <property type="entry name" value="ATPase_P-type"/>
    <property type="match status" value="1"/>
</dbReference>
<comment type="similarity">
    <text evidence="2">Belongs to the cation transport ATPase (P-type) (TC 3.A.3) family. Type IB subfamily.</text>
</comment>
<dbReference type="Gene3D" id="3.40.1110.10">
    <property type="entry name" value="Calcium-transporting ATPase, cytoplasmic domain N"/>
    <property type="match status" value="1"/>
</dbReference>
<dbReference type="InterPro" id="IPR051014">
    <property type="entry name" value="Cation_Transport_ATPase_IB"/>
</dbReference>
<sequence>MGVEQLATTVEDADTVGFPALHGARGEVLGWAAALEIHSTHPLAAAITATASEVYAALEVTESAGAGIAGLIDGVRTAVGSPRWLNPGPFSERIYAMESRGITVVIVHRDNDPVGAIGVRDELRPEAGEVMASLALQGMGVTMLTGDNTRTAEALATEAGITDVRSQLRPQDKAHAVAELRDRGRGPVAMIGDGVNDAPALASADIGIAMGATGSDAAIESADVAFTGDDLRLIPRAIDHARHGRRVISQNIILSLAIIIVLLPLAITGILGLAAVVLVHEVAEVVVILNGLRAARARQHGRPPSRRAVEQKERQQVYPPTPLPR</sequence>
<dbReference type="SUPFAM" id="SSF56784">
    <property type="entry name" value="HAD-like"/>
    <property type="match status" value="1"/>
</dbReference>
<evidence type="ECO:0000256" key="1">
    <source>
        <dbReference type="ARBA" id="ARBA00004370"/>
    </source>
</evidence>
<evidence type="ECO:0000256" key="4">
    <source>
        <dbReference type="ARBA" id="ARBA00022989"/>
    </source>
</evidence>
<dbReference type="PRINTS" id="PR00119">
    <property type="entry name" value="CATATPASE"/>
</dbReference>
<evidence type="ECO:0000256" key="7">
    <source>
        <dbReference type="SAM" id="Phobius"/>
    </source>
</evidence>
<dbReference type="AlphaFoldDB" id="A0A4R3ZPD3"/>
<evidence type="ECO:0000256" key="6">
    <source>
        <dbReference type="SAM" id="MobiDB-lite"/>
    </source>
</evidence>
<dbReference type="EMBL" id="SMCX01000028">
    <property type="protein sequence ID" value="TCW21150.1"/>
    <property type="molecule type" value="Genomic_DNA"/>
</dbReference>
<dbReference type="PANTHER" id="PTHR48085:SF5">
    <property type="entry name" value="CADMIUM_ZINC-TRANSPORTING ATPASE HMA4-RELATED"/>
    <property type="match status" value="1"/>
</dbReference>
<feature type="region of interest" description="Disordered" evidence="6">
    <location>
        <begin position="299"/>
        <end position="325"/>
    </location>
</feature>
<dbReference type="GO" id="GO:0016020">
    <property type="term" value="C:membrane"/>
    <property type="evidence" value="ECO:0007669"/>
    <property type="project" value="UniProtKB-SubCell"/>
</dbReference>
<keyword evidence="3 7" id="KW-0812">Transmembrane</keyword>
<dbReference type="Proteomes" id="UP000295805">
    <property type="component" value="Unassembled WGS sequence"/>
</dbReference>
<reference evidence="8 9" key="1">
    <citation type="submission" date="2019-03" db="EMBL/GenBank/DDBJ databases">
        <title>Root nodule microbial communities of legume samples collected from USA, Mexico and Botswana.</title>
        <authorList>
            <person name="Hirsch A."/>
        </authorList>
    </citation>
    <scope>NUCLEOTIDE SEQUENCE [LARGE SCALE GENOMIC DNA]</scope>
    <source>
        <strain evidence="8 9">55</strain>
    </source>
</reference>
<keyword evidence="4 7" id="KW-1133">Transmembrane helix</keyword>
<proteinExistence type="inferred from homology"/>
<dbReference type="InterPro" id="IPR036412">
    <property type="entry name" value="HAD-like_sf"/>
</dbReference>
<evidence type="ECO:0000256" key="3">
    <source>
        <dbReference type="ARBA" id="ARBA00022692"/>
    </source>
</evidence>
<evidence type="ECO:0000313" key="9">
    <source>
        <dbReference type="Proteomes" id="UP000295805"/>
    </source>
</evidence>
<evidence type="ECO:0000256" key="5">
    <source>
        <dbReference type="ARBA" id="ARBA00023136"/>
    </source>
</evidence>
<dbReference type="InterPro" id="IPR023299">
    <property type="entry name" value="ATPase_P-typ_cyto_dom_N"/>
</dbReference>
<comment type="subcellular location">
    <subcellularLocation>
        <location evidence="1">Membrane</location>
    </subcellularLocation>
</comment>
<dbReference type="Pfam" id="PF00702">
    <property type="entry name" value="Hydrolase"/>
    <property type="match status" value="1"/>
</dbReference>
<dbReference type="Gene3D" id="3.40.50.1000">
    <property type="entry name" value="HAD superfamily/HAD-like"/>
    <property type="match status" value="1"/>
</dbReference>
<gene>
    <name evidence="8" type="ORF">EDD19_12832</name>
</gene>